<dbReference type="SMART" id="SM00240">
    <property type="entry name" value="FHA"/>
    <property type="match status" value="1"/>
</dbReference>
<dbReference type="PROSITE" id="PS50006">
    <property type="entry name" value="FHA_DOMAIN"/>
    <property type="match status" value="1"/>
</dbReference>
<dbReference type="InterPro" id="IPR050923">
    <property type="entry name" value="Cell_Proc_Reg/RNA_Proc"/>
</dbReference>
<dbReference type="AlphaFoldDB" id="A0A094QEV6"/>
<reference evidence="3" key="1">
    <citation type="submission" date="2014-06" db="EMBL/GenBank/DDBJ databases">
        <title>Key roles for freshwater Actinobacteria revealed by deep metagenomic sequencing.</title>
        <authorList>
            <person name="Ghai R."/>
            <person name="Mizuno C.M."/>
            <person name="Picazo A."/>
            <person name="Camacho A."/>
            <person name="Rodriguez-Valera F."/>
        </authorList>
    </citation>
    <scope>NUCLEOTIDE SEQUENCE</scope>
</reference>
<dbReference type="InterPro" id="IPR008984">
    <property type="entry name" value="SMAD_FHA_dom_sf"/>
</dbReference>
<dbReference type="Pfam" id="PF00498">
    <property type="entry name" value="FHA"/>
    <property type="match status" value="1"/>
</dbReference>
<protein>
    <recommendedName>
        <fullName evidence="2">FHA domain-containing protein</fullName>
    </recommendedName>
</protein>
<feature type="transmembrane region" description="Helical" evidence="1">
    <location>
        <begin position="6"/>
        <end position="28"/>
    </location>
</feature>
<dbReference type="InterPro" id="IPR000253">
    <property type="entry name" value="FHA_dom"/>
</dbReference>
<proteinExistence type="predicted"/>
<evidence type="ECO:0000256" key="1">
    <source>
        <dbReference type="SAM" id="Phobius"/>
    </source>
</evidence>
<dbReference type="Gene3D" id="2.60.200.20">
    <property type="match status" value="1"/>
</dbReference>
<gene>
    <name evidence="3" type="ORF">GM51_21210</name>
</gene>
<sequence>MSELALFLVRTGFLVMLWIFIFSIISVIRADLFGQKVVSRVAQANVPAVFSSPGVAGAVPTQQLDQKATKLVVTGGDKVGTEIALSGRQLSIGRAGDSDLIVDDEYASTHHAKLVFINGEWLIQDLDSTNGTFLDGQKVSTPQPVAMNAQVRIGQTTFELRA</sequence>
<name>A0A094QEV6_9ZZZZ</name>
<keyword evidence="1" id="KW-0812">Transmembrane</keyword>
<evidence type="ECO:0000313" key="3">
    <source>
        <dbReference type="EMBL" id="KGA12831.1"/>
    </source>
</evidence>
<keyword evidence="1" id="KW-1133">Transmembrane helix</keyword>
<keyword evidence="1" id="KW-0472">Membrane</keyword>
<organism evidence="3">
    <name type="scientific">freshwater metagenome</name>
    <dbReference type="NCBI Taxonomy" id="449393"/>
    <lineage>
        <taxon>unclassified sequences</taxon>
        <taxon>metagenomes</taxon>
        <taxon>ecological metagenomes</taxon>
    </lineage>
</organism>
<dbReference type="PANTHER" id="PTHR23308">
    <property type="entry name" value="NUCLEAR INHIBITOR OF PROTEIN PHOSPHATASE-1"/>
    <property type="match status" value="1"/>
</dbReference>
<accession>A0A094QEV6</accession>
<comment type="caution">
    <text evidence="3">The sequence shown here is derived from an EMBL/GenBank/DDBJ whole genome shotgun (WGS) entry which is preliminary data.</text>
</comment>
<feature type="domain" description="FHA" evidence="2">
    <location>
        <begin position="90"/>
        <end position="139"/>
    </location>
</feature>
<evidence type="ECO:0000259" key="2">
    <source>
        <dbReference type="PROSITE" id="PS50006"/>
    </source>
</evidence>
<dbReference type="SUPFAM" id="SSF49879">
    <property type="entry name" value="SMAD/FHA domain"/>
    <property type="match status" value="1"/>
</dbReference>
<dbReference type="EMBL" id="JNSL01000209">
    <property type="protein sequence ID" value="KGA12831.1"/>
    <property type="molecule type" value="Genomic_DNA"/>
</dbReference>